<evidence type="ECO:0000313" key="1">
    <source>
        <dbReference type="EMBL" id="RIQ31198.1"/>
    </source>
</evidence>
<name>A0A418KU94_9ACTN</name>
<gene>
    <name evidence="1" type="ORF">DY240_06475</name>
</gene>
<accession>A0A418KU94</accession>
<reference evidence="1 2" key="1">
    <citation type="submission" date="2018-09" db="EMBL/GenBank/DDBJ databases">
        <title>Isolation, diversity and antifungal activity of actinobacteria from wheat.</title>
        <authorList>
            <person name="Han C."/>
        </authorList>
    </citation>
    <scope>NUCLEOTIDE SEQUENCE [LARGE SCALE GENOMIC DNA]</scope>
    <source>
        <strain evidence="1 2">NEAU-YY265</strain>
    </source>
</reference>
<sequence>MDPLPVLVEEWQFTCCGDPFAIGDLVRWRLSFSGDGDLGPNAARVTVDAVAGPSIQGEHRRAGSLLTVQHGAAAGVTAFGPPHAAGTAVRLTGAFAEDHHDLVPDVVPLVLGRIARIRAARVAYEAHGRVMVPDPATWELDDITSVTDHVPETGDGAVGTPYFLVDLQVVDPT</sequence>
<dbReference type="InterPro" id="IPR046485">
    <property type="entry name" value="DUF6578"/>
</dbReference>
<comment type="caution">
    <text evidence="1">The sequence shown here is derived from an EMBL/GenBank/DDBJ whole genome shotgun (WGS) entry which is preliminary data.</text>
</comment>
<evidence type="ECO:0000313" key="2">
    <source>
        <dbReference type="Proteomes" id="UP000284057"/>
    </source>
</evidence>
<dbReference type="AlphaFoldDB" id="A0A418KU94"/>
<protein>
    <submittedName>
        <fullName evidence="1">Uncharacterized protein</fullName>
    </submittedName>
</protein>
<proteinExistence type="predicted"/>
<dbReference type="Pfam" id="PF20218">
    <property type="entry name" value="DUF6578"/>
    <property type="match status" value="1"/>
</dbReference>
<dbReference type="Proteomes" id="UP000284057">
    <property type="component" value="Unassembled WGS sequence"/>
</dbReference>
<keyword evidence="2" id="KW-1185">Reference proteome</keyword>
<organism evidence="1 2">
    <name type="scientific">Jiangella rhizosphaerae</name>
    <dbReference type="NCBI Taxonomy" id="2293569"/>
    <lineage>
        <taxon>Bacteria</taxon>
        <taxon>Bacillati</taxon>
        <taxon>Actinomycetota</taxon>
        <taxon>Actinomycetes</taxon>
        <taxon>Jiangellales</taxon>
        <taxon>Jiangellaceae</taxon>
        <taxon>Jiangella</taxon>
    </lineage>
</organism>
<dbReference type="EMBL" id="QUAL01000053">
    <property type="protein sequence ID" value="RIQ31198.1"/>
    <property type="molecule type" value="Genomic_DNA"/>
</dbReference>